<proteinExistence type="predicted"/>
<protein>
    <submittedName>
        <fullName evidence="2">Phosphotransferase</fullName>
    </submittedName>
</protein>
<dbReference type="Proteomes" id="UP000799092">
    <property type="component" value="Unassembled WGS sequence"/>
</dbReference>
<evidence type="ECO:0000313" key="2">
    <source>
        <dbReference type="EMBL" id="MRH42808.1"/>
    </source>
</evidence>
<dbReference type="InterPro" id="IPR011009">
    <property type="entry name" value="Kinase-like_dom_sf"/>
</dbReference>
<dbReference type="Gene3D" id="3.90.1200.10">
    <property type="match status" value="1"/>
</dbReference>
<organism evidence="2 3">
    <name type="scientific">Aquibacillus halophilus</name>
    <dbReference type="NCBI Taxonomy" id="930132"/>
    <lineage>
        <taxon>Bacteria</taxon>
        <taxon>Bacillati</taxon>
        <taxon>Bacillota</taxon>
        <taxon>Bacilli</taxon>
        <taxon>Bacillales</taxon>
        <taxon>Bacillaceae</taxon>
        <taxon>Aquibacillus</taxon>
    </lineage>
</organism>
<dbReference type="InterPro" id="IPR002575">
    <property type="entry name" value="Aminoglycoside_PTrfase"/>
</dbReference>
<dbReference type="InterPro" id="IPR052077">
    <property type="entry name" value="CcrZ_PhaseVar_Mediator"/>
</dbReference>
<evidence type="ECO:0000259" key="1">
    <source>
        <dbReference type="PROSITE" id="PS50011"/>
    </source>
</evidence>
<sequence length="268" mass="31339">MNSFKHIFGKDWTIIPAGGSTGEAYFAKNNEKSLFLKRNSSPFLAVLSAEGIVPKLVWTKRMENGDVITAQEWLEGRELTPEEMQHPKVAKLLSKIHHSTELLDMLMRIEKTPMEPKDILLDLRKDIKQNLELDSQIDIHRALKYLEEMLPHIKSNTQVVCHCDMNHNNWLLSGDGQLYLIDWDNARVGDPAMDIGTILQWYIPEADWDYWLESYGIEKDLHLIDRMYWYLMTEAISYIIWHSKRSEDKEAAQRLKELKRLVQKVTVC</sequence>
<dbReference type="EMBL" id="WJNG01000007">
    <property type="protein sequence ID" value="MRH42808.1"/>
    <property type="molecule type" value="Genomic_DNA"/>
</dbReference>
<evidence type="ECO:0000313" key="3">
    <source>
        <dbReference type="Proteomes" id="UP000799092"/>
    </source>
</evidence>
<dbReference type="InterPro" id="IPR000719">
    <property type="entry name" value="Prot_kinase_dom"/>
</dbReference>
<dbReference type="RefSeq" id="WP_338079324.1">
    <property type="nucleotide sequence ID" value="NZ_WJNG01000007.1"/>
</dbReference>
<dbReference type="GO" id="GO:0005524">
    <property type="term" value="F:ATP binding"/>
    <property type="evidence" value="ECO:0007669"/>
    <property type="project" value="InterPro"/>
</dbReference>
<reference evidence="2" key="1">
    <citation type="submission" date="2019-11" db="EMBL/GenBank/DDBJ databases">
        <authorList>
            <person name="Li J."/>
        </authorList>
    </citation>
    <scope>NUCLEOTIDE SEQUENCE</scope>
    <source>
        <strain evidence="2">B6B</strain>
    </source>
</reference>
<gene>
    <name evidence="2" type="ORF">GH741_08935</name>
</gene>
<dbReference type="PANTHER" id="PTHR40086">
    <property type="entry name" value="PHOSPHOTRANSFERASE YTMP-RELATED"/>
    <property type="match status" value="1"/>
</dbReference>
<name>A0A6A8DB21_9BACI</name>
<dbReference type="Pfam" id="PF01636">
    <property type="entry name" value="APH"/>
    <property type="match status" value="1"/>
</dbReference>
<dbReference type="PANTHER" id="PTHR40086:SF1">
    <property type="entry name" value="CELL CYCLE REGULATOR CCRZ"/>
    <property type="match status" value="1"/>
</dbReference>
<comment type="caution">
    <text evidence="2">The sequence shown here is derived from an EMBL/GenBank/DDBJ whole genome shotgun (WGS) entry which is preliminary data.</text>
</comment>
<dbReference type="SUPFAM" id="SSF56112">
    <property type="entry name" value="Protein kinase-like (PK-like)"/>
    <property type="match status" value="1"/>
</dbReference>
<feature type="domain" description="Protein kinase" evidence="1">
    <location>
        <begin position="10"/>
        <end position="268"/>
    </location>
</feature>
<dbReference type="GO" id="GO:0004672">
    <property type="term" value="F:protein kinase activity"/>
    <property type="evidence" value="ECO:0007669"/>
    <property type="project" value="InterPro"/>
</dbReference>
<dbReference type="AlphaFoldDB" id="A0A6A8DB21"/>
<dbReference type="PROSITE" id="PS50011">
    <property type="entry name" value="PROTEIN_KINASE_DOM"/>
    <property type="match status" value="1"/>
</dbReference>
<keyword evidence="3" id="KW-1185">Reference proteome</keyword>
<accession>A0A6A8DB21</accession>
<keyword evidence="2" id="KW-0808">Transferase</keyword>